<protein>
    <submittedName>
        <fullName evidence="3">Uncharacterized protein</fullName>
    </submittedName>
</protein>
<organism evidence="3 4">
    <name type="scientific">Podospora didyma</name>
    <dbReference type="NCBI Taxonomy" id="330526"/>
    <lineage>
        <taxon>Eukaryota</taxon>
        <taxon>Fungi</taxon>
        <taxon>Dikarya</taxon>
        <taxon>Ascomycota</taxon>
        <taxon>Pezizomycotina</taxon>
        <taxon>Sordariomycetes</taxon>
        <taxon>Sordariomycetidae</taxon>
        <taxon>Sordariales</taxon>
        <taxon>Podosporaceae</taxon>
        <taxon>Podospora</taxon>
    </lineage>
</organism>
<dbReference type="EMBL" id="JAULSW010000007">
    <property type="protein sequence ID" value="KAK3374777.1"/>
    <property type="molecule type" value="Genomic_DNA"/>
</dbReference>
<evidence type="ECO:0000313" key="3">
    <source>
        <dbReference type="EMBL" id="KAK3374777.1"/>
    </source>
</evidence>
<feature type="transmembrane region" description="Helical" evidence="2">
    <location>
        <begin position="454"/>
        <end position="483"/>
    </location>
</feature>
<feature type="region of interest" description="Disordered" evidence="1">
    <location>
        <begin position="518"/>
        <end position="547"/>
    </location>
</feature>
<keyword evidence="4" id="KW-1185">Reference proteome</keyword>
<comment type="caution">
    <text evidence="3">The sequence shown here is derived from an EMBL/GenBank/DDBJ whole genome shotgun (WGS) entry which is preliminary data.</text>
</comment>
<gene>
    <name evidence="3" type="ORF">B0H63DRAFT_562785</name>
</gene>
<evidence type="ECO:0000256" key="2">
    <source>
        <dbReference type="SAM" id="Phobius"/>
    </source>
</evidence>
<dbReference type="AlphaFoldDB" id="A0AAE0KEL9"/>
<reference evidence="3" key="2">
    <citation type="submission" date="2023-06" db="EMBL/GenBank/DDBJ databases">
        <authorList>
            <consortium name="Lawrence Berkeley National Laboratory"/>
            <person name="Haridas S."/>
            <person name="Hensen N."/>
            <person name="Bonometti L."/>
            <person name="Westerberg I."/>
            <person name="Brannstrom I.O."/>
            <person name="Guillou S."/>
            <person name="Cros-Aarteil S."/>
            <person name="Calhoun S."/>
            <person name="Kuo A."/>
            <person name="Mondo S."/>
            <person name="Pangilinan J."/>
            <person name="Riley R."/>
            <person name="LaButti K."/>
            <person name="Andreopoulos B."/>
            <person name="Lipzen A."/>
            <person name="Chen C."/>
            <person name="Yanf M."/>
            <person name="Daum C."/>
            <person name="Ng V."/>
            <person name="Clum A."/>
            <person name="Steindorff A."/>
            <person name="Ohm R."/>
            <person name="Martin F."/>
            <person name="Silar P."/>
            <person name="Natvig D."/>
            <person name="Lalanne C."/>
            <person name="Gautier V."/>
            <person name="Ament-velasquez S.L."/>
            <person name="Kruys A."/>
            <person name="Hutchinson M.I."/>
            <person name="Powell A.J."/>
            <person name="Barry K."/>
            <person name="Miller A.N."/>
            <person name="Grigoriev I.V."/>
            <person name="Debuchy R."/>
            <person name="Gladieux P."/>
            <person name="Thoren M.H."/>
            <person name="Johannesson H."/>
        </authorList>
    </citation>
    <scope>NUCLEOTIDE SEQUENCE</scope>
    <source>
        <strain evidence="3">CBS 232.78</strain>
    </source>
</reference>
<name>A0AAE0KEL9_9PEZI</name>
<keyword evidence="2" id="KW-1133">Transmembrane helix</keyword>
<keyword evidence="2" id="KW-0472">Membrane</keyword>
<sequence length="547" mass="62275">MEPREHSKRYSRQTWRNKARLWQHPSNLREHESGEALGYISDLQKNYHFVDAERCRMVVIVGQEMQIYLDYPFAPEPSRITDILHGRYSDHTDDYTPIFVSVDAVSDGGPFAITASVLDSLLSNLKIPWYYAEMMAKTKTSAGIGNSFTPCSDAYFRARDLLNSGSNFSASPDMFYYTIHFRQAHPDRGQRCTRHLAVYAHNKHPSTQPVWFVTSTGILNLSGVFKEWVAAEKGDTSTASFGQRDVRDQFTALHVFLAEVSCMNWDQDINEFDEMAFDLLDIINGSRDNGRKAADSETVRESCLEAEFLLDRSGQISRQIAHNSAIIQWLLDIHTDKRNEDLFLSPGAANQFERRMKLALEEYRGLGESIAGVAKVLRRRTDVVASLIARSQAEKMEWAVLQVLKLSFIMRNFVQTVGLVLTFFLPGIFISTLFSTEFFRFTYPSSDYEGTSSYVVVAGSFYIWVASALPLTFVILLVQMLWYRSASGISSKWTSLIPPRATWMTPWAVRFKPSFRVPPPQKQRCYPGGRMKKLNSAEVPSPEQAQP</sequence>
<dbReference type="Proteomes" id="UP001285441">
    <property type="component" value="Unassembled WGS sequence"/>
</dbReference>
<keyword evidence="2" id="KW-0812">Transmembrane</keyword>
<evidence type="ECO:0000256" key="1">
    <source>
        <dbReference type="SAM" id="MobiDB-lite"/>
    </source>
</evidence>
<reference evidence="3" key="1">
    <citation type="journal article" date="2023" name="Mol. Phylogenet. Evol.">
        <title>Genome-scale phylogeny and comparative genomics of the fungal order Sordariales.</title>
        <authorList>
            <person name="Hensen N."/>
            <person name="Bonometti L."/>
            <person name="Westerberg I."/>
            <person name="Brannstrom I.O."/>
            <person name="Guillou S."/>
            <person name="Cros-Aarteil S."/>
            <person name="Calhoun S."/>
            <person name="Haridas S."/>
            <person name="Kuo A."/>
            <person name="Mondo S."/>
            <person name="Pangilinan J."/>
            <person name="Riley R."/>
            <person name="LaButti K."/>
            <person name="Andreopoulos B."/>
            <person name="Lipzen A."/>
            <person name="Chen C."/>
            <person name="Yan M."/>
            <person name="Daum C."/>
            <person name="Ng V."/>
            <person name="Clum A."/>
            <person name="Steindorff A."/>
            <person name="Ohm R.A."/>
            <person name="Martin F."/>
            <person name="Silar P."/>
            <person name="Natvig D.O."/>
            <person name="Lalanne C."/>
            <person name="Gautier V."/>
            <person name="Ament-Velasquez S.L."/>
            <person name="Kruys A."/>
            <person name="Hutchinson M.I."/>
            <person name="Powell A.J."/>
            <person name="Barry K."/>
            <person name="Miller A.N."/>
            <person name="Grigoriev I.V."/>
            <person name="Debuchy R."/>
            <person name="Gladieux P."/>
            <person name="Hiltunen Thoren M."/>
            <person name="Johannesson H."/>
        </authorList>
    </citation>
    <scope>NUCLEOTIDE SEQUENCE</scope>
    <source>
        <strain evidence="3">CBS 232.78</strain>
    </source>
</reference>
<feature type="transmembrane region" description="Helical" evidence="2">
    <location>
        <begin position="413"/>
        <end position="434"/>
    </location>
</feature>
<proteinExistence type="predicted"/>
<accession>A0AAE0KEL9</accession>
<evidence type="ECO:0000313" key="4">
    <source>
        <dbReference type="Proteomes" id="UP001285441"/>
    </source>
</evidence>